<evidence type="ECO:0000313" key="12">
    <source>
        <dbReference type="EMBL" id="OIJ20138.1"/>
    </source>
</evidence>
<dbReference type="Proteomes" id="UP000180057">
    <property type="component" value="Unassembled WGS sequence"/>
</dbReference>
<feature type="domain" description="Mannose-6-phosphate isomerase cupin" evidence="11">
    <location>
        <begin position="239"/>
        <end position="316"/>
    </location>
</feature>
<feature type="binding site" evidence="8">
    <location>
        <position position="116"/>
    </location>
    <ligand>
        <name>Zn(2+)</name>
        <dbReference type="ChEBI" id="CHEBI:29105"/>
    </ligand>
</feature>
<dbReference type="InterPro" id="IPR046457">
    <property type="entry name" value="PMI_typeI_cat"/>
</dbReference>
<evidence type="ECO:0000259" key="11">
    <source>
        <dbReference type="Pfam" id="PF21621"/>
    </source>
</evidence>
<dbReference type="Pfam" id="PF21621">
    <property type="entry name" value="MPI_cupin_dom"/>
    <property type="match status" value="1"/>
</dbReference>
<dbReference type="NCBIfam" id="TIGR00218">
    <property type="entry name" value="manA"/>
    <property type="match status" value="1"/>
</dbReference>
<evidence type="ECO:0000256" key="2">
    <source>
        <dbReference type="ARBA" id="ARBA00010772"/>
    </source>
</evidence>
<dbReference type="PANTHER" id="PTHR42742:SF3">
    <property type="entry name" value="FRUCTOKINASE"/>
    <property type="match status" value="1"/>
</dbReference>
<organism evidence="12 13">
    <name type="scientific">Anaerobacillus alkalidiazotrophicus</name>
    <dbReference type="NCBI Taxonomy" id="472963"/>
    <lineage>
        <taxon>Bacteria</taxon>
        <taxon>Bacillati</taxon>
        <taxon>Bacillota</taxon>
        <taxon>Bacilli</taxon>
        <taxon>Bacillales</taxon>
        <taxon>Bacillaceae</taxon>
        <taxon>Anaerobacillus</taxon>
    </lineage>
</organism>
<keyword evidence="5 7" id="KW-0862">Zinc</keyword>
<dbReference type="EC" id="5.3.1.8" evidence="3 7"/>
<keyword evidence="4 7" id="KW-0479">Metal-binding</keyword>
<dbReference type="InterPro" id="IPR014710">
    <property type="entry name" value="RmlC-like_jellyroll"/>
</dbReference>
<dbReference type="InterPro" id="IPR049071">
    <property type="entry name" value="MPI_cupin_dom"/>
</dbReference>
<proteinExistence type="inferred from homology"/>
<dbReference type="SUPFAM" id="SSF51182">
    <property type="entry name" value="RmlC-like cupins"/>
    <property type="match status" value="1"/>
</dbReference>
<evidence type="ECO:0000256" key="7">
    <source>
        <dbReference type="PIRNR" id="PIRNR036894"/>
    </source>
</evidence>
<dbReference type="InterPro" id="IPR001250">
    <property type="entry name" value="Man6P_Isoase-1"/>
</dbReference>
<dbReference type="PIRSF" id="PIRSF036894">
    <property type="entry name" value="PMI_Firm_short"/>
    <property type="match status" value="1"/>
</dbReference>
<dbReference type="CDD" id="cd07010">
    <property type="entry name" value="cupin_PMI_type_I_N_bac"/>
    <property type="match status" value="1"/>
</dbReference>
<comment type="catalytic activity">
    <reaction evidence="1 7">
        <text>D-mannose 6-phosphate = D-fructose 6-phosphate</text>
        <dbReference type="Rhea" id="RHEA:12356"/>
        <dbReference type="ChEBI" id="CHEBI:58735"/>
        <dbReference type="ChEBI" id="CHEBI:61527"/>
        <dbReference type="EC" id="5.3.1.8"/>
    </reaction>
</comment>
<dbReference type="InterPro" id="IPR011051">
    <property type="entry name" value="RmlC_Cupin_sf"/>
</dbReference>
<evidence type="ECO:0000313" key="13">
    <source>
        <dbReference type="Proteomes" id="UP000180057"/>
    </source>
</evidence>
<keyword evidence="13" id="KW-1185">Reference proteome</keyword>
<feature type="binding site" evidence="8">
    <location>
        <position position="173"/>
    </location>
    <ligand>
        <name>Zn(2+)</name>
        <dbReference type="ChEBI" id="CHEBI:29105"/>
    </ligand>
</feature>
<protein>
    <recommendedName>
        <fullName evidence="3 7">Mannose-6-phosphate isomerase</fullName>
        <ecNumber evidence="3 7">5.3.1.8</ecNumber>
    </recommendedName>
</protein>
<dbReference type="OrthoDB" id="9808275at2"/>
<feature type="binding site" evidence="8">
    <location>
        <position position="98"/>
    </location>
    <ligand>
        <name>Zn(2+)</name>
        <dbReference type="ChEBI" id="CHEBI:29105"/>
    </ligand>
</feature>
<comment type="cofactor">
    <cofactor evidence="8">
        <name>Zn(2+)</name>
        <dbReference type="ChEBI" id="CHEBI:29105"/>
    </cofactor>
    <text evidence="8">Binds 1 zinc ion per subunit.</text>
</comment>
<dbReference type="EMBL" id="MLQS01000015">
    <property type="protein sequence ID" value="OIJ20138.1"/>
    <property type="molecule type" value="Genomic_DNA"/>
</dbReference>
<feature type="active site" evidence="9">
    <location>
        <position position="193"/>
    </location>
</feature>
<dbReference type="InterPro" id="IPR014628">
    <property type="entry name" value="Man6P_isomerase_Firm_short"/>
</dbReference>
<dbReference type="GO" id="GO:0008270">
    <property type="term" value="F:zinc ion binding"/>
    <property type="evidence" value="ECO:0007669"/>
    <property type="project" value="UniProtKB-UniRule"/>
</dbReference>
<feature type="domain" description="Phosphomannose isomerase type I catalytic" evidence="10">
    <location>
        <begin position="7"/>
        <end position="111"/>
    </location>
</feature>
<dbReference type="AlphaFoldDB" id="A0A1S2M5V6"/>
<comment type="similarity">
    <text evidence="2 7">Belongs to the mannose-6-phosphate isomerase type 1 family.</text>
</comment>
<dbReference type="STRING" id="472963.BKP45_10145"/>
<evidence type="ECO:0000256" key="3">
    <source>
        <dbReference type="ARBA" id="ARBA00011956"/>
    </source>
</evidence>
<gene>
    <name evidence="12" type="ORF">BKP45_10145</name>
</gene>
<evidence type="ECO:0000256" key="6">
    <source>
        <dbReference type="ARBA" id="ARBA00023235"/>
    </source>
</evidence>
<dbReference type="GO" id="GO:0004476">
    <property type="term" value="F:mannose-6-phosphate isomerase activity"/>
    <property type="evidence" value="ECO:0007669"/>
    <property type="project" value="UniProtKB-UniRule"/>
</dbReference>
<evidence type="ECO:0000259" key="10">
    <source>
        <dbReference type="Pfam" id="PF20511"/>
    </source>
</evidence>
<evidence type="ECO:0000256" key="8">
    <source>
        <dbReference type="PIRSR" id="PIRSR036894-1"/>
    </source>
</evidence>
<evidence type="ECO:0000256" key="9">
    <source>
        <dbReference type="PIRSR" id="PIRSR036894-2"/>
    </source>
</evidence>
<evidence type="ECO:0000256" key="4">
    <source>
        <dbReference type="ARBA" id="ARBA00022723"/>
    </source>
</evidence>
<dbReference type="Pfam" id="PF20511">
    <property type="entry name" value="PMI_typeI_cat"/>
    <property type="match status" value="1"/>
</dbReference>
<reference evidence="12 13" key="1">
    <citation type="submission" date="2016-10" db="EMBL/GenBank/DDBJ databases">
        <title>Draft genome sequences of four alkaliphilic bacteria belonging to the Anaerobacillus genus.</title>
        <authorList>
            <person name="Bassil N.M."/>
            <person name="Lloyd J.R."/>
        </authorList>
    </citation>
    <scope>NUCLEOTIDE SEQUENCE [LARGE SCALE GENOMIC DNA]</scope>
    <source>
        <strain evidence="12 13">DSM 22531</strain>
    </source>
</reference>
<comment type="caution">
    <text evidence="12">The sequence shown here is derived from an EMBL/GenBank/DDBJ whole genome shotgun (WGS) entry which is preliminary data.</text>
</comment>
<evidence type="ECO:0000256" key="5">
    <source>
        <dbReference type="ARBA" id="ARBA00022833"/>
    </source>
</evidence>
<sequence length="316" mass="35702">MVKQPIFLEPVFKERIWGGDRLHRLFGYHIPSEQTGECWAISAHSNGESIVKSGRFEGKSLSYLWEHHQELFGNRTEAKFPLLTKILDAKNDLSVQVHPDDHYASKVENGEPGKTECWYVIDCEPGAEIIIGHQAKTKQKFVEMIETGQWNKLLSRLKVQKGDFFYVPSGTIHAIGAGVLILETQQSSDITYRVYDYDRVDPDGRTRKLHLDKAIEVSNIPHPDNATAPLVNVYEGASIVTFVRANYFSVYKWEIQTSLSYEVTEDFLICSVIEGCGELKTGAGTYPFQKGDHFLLSNQIGRVEVEGKITVIVSHP</sequence>
<dbReference type="PANTHER" id="PTHR42742">
    <property type="entry name" value="TRANSCRIPTIONAL REPRESSOR MPRA"/>
    <property type="match status" value="1"/>
</dbReference>
<dbReference type="GO" id="GO:0005975">
    <property type="term" value="P:carbohydrate metabolic process"/>
    <property type="evidence" value="ECO:0007669"/>
    <property type="project" value="UniProtKB-UniRule"/>
</dbReference>
<dbReference type="InterPro" id="IPR051804">
    <property type="entry name" value="Carb_Metab_Reg_Kinase/Isom"/>
</dbReference>
<name>A0A1S2M5V6_9BACI</name>
<dbReference type="Gene3D" id="2.60.120.10">
    <property type="entry name" value="Jelly Rolls"/>
    <property type="match status" value="2"/>
</dbReference>
<evidence type="ECO:0000256" key="1">
    <source>
        <dbReference type="ARBA" id="ARBA00000757"/>
    </source>
</evidence>
<keyword evidence="6 7" id="KW-0413">Isomerase</keyword>
<accession>A0A1S2M5V6</accession>